<evidence type="ECO:0000313" key="4">
    <source>
        <dbReference type="EMBL" id="RPA78186.1"/>
    </source>
</evidence>
<feature type="compositionally biased region" description="Basic and acidic residues" evidence="2">
    <location>
        <begin position="563"/>
        <end position="594"/>
    </location>
</feature>
<dbReference type="InterPro" id="IPR013087">
    <property type="entry name" value="Znf_C2H2_type"/>
</dbReference>
<dbReference type="PROSITE" id="PS50157">
    <property type="entry name" value="ZINC_FINGER_C2H2_2"/>
    <property type="match status" value="1"/>
</dbReference>
<evidence type="ECO:0000259" key="3">
    <source>
        <dbReference type="PROSITE" id="PS50157"/>
    </source>
</evidence>
<dbReference type="OrthoDB" id="5305647at2759"/>
<reference evidence="4 5" key="1">
    <citation type="journal article" date="2018" name="Nat. Ecol. Evol.">
        <title>Pezizomycetes genomes reveal the molecular basis of ectomycorrhizal truffle lifestyle.</title>
        <authorList>
            <person name="Murat C."/>
            <person name="Payen T."/>
            <person name="Noel B."/>
            <person name="Kuo A."/>
            <person name="Morin E."/>
            <person name="Chen J."/>
            <person name="Kohler A."/>
            <person name="Krizsan K."/>
            <person name="Balestrini R."/>
            <person name="Da Silva C."/>
            <person name="Montanini B."/>
            <person name="Hainaut M."/>
            <person name="Levati E."/>
            <person name="Barry K.W."/>
            <person name="Belfiori B."/>
            <person name="Cichocki N."/>
            <person name="Clum A."/>
            <person name="Dockter R.B."/>
            <person name="Fauchery L."/>
            <person name="Guy J."/>
            <person name="Iotti M."/>
            <person name="Le Tacon F."/>
            <person name="Lindquist E.A."/>
            <person name="Lipzen A."/>
            <person name="Malagnac F."/>
            <person name="Mello A."/>
            <person name="Molinier V."/>
            <person name="Miyauchi S."/>
            <person name="Poulain J."/>
            <person name="Riccioni C."/>
            <person name="Rubini A."/>
            <person name="Sitrit Y."/>
            <person name="Splivallo R."/>
            <person name="Traeger S."/>
            <person name="Wang M."/>
            <person name="Zifcakova L."/>
            <person name="Wipf D."/>
            <person name="Zambonelli A."/>
            <person name="Paolocci F."/>
            <person name="Nowrousian M."/>
            <person name="Ottonello S."/>
            <person name="Baldrian P."/>
            <person name="Spatafora J.W."/>
            <person name="Henrissat B."/>
            <person name="Nagy L.G."/>
            <person name="Aury J.M."/>
            <person name="Wincker P."/>
            <person name="Grigoriev I.V."/>
            <person name="Bonfante P."/>
            <person name="Martin F.M."/>
        </authorList>
    </citation>
    <scope>NUCLEOTIDE SEQUENCE [LARGE SCALE GENOMIC DNA]</scope>
    <source>
        <strain evidence="4 5">RN42</strain>
    </source>
</reference>
<organism evidence="4 5">
    <name type="scientific">Ascobolus immersus RN42</name>
    <dbReference type="NCBI Taxonomy" id="1160509"/>
    <lineage>
        <taxon>Eukaryota</taxon>
        <taxon>Fungi</taxon>
        <taxon>Dikarya</taxon>
        <taxon>Ascomycota</taxon>
        <taxon>Pezizomycotina</taxon>
        <taxon>Pezizomycetes</taxon>
        <taxon>Pezizales</taxon>
        <taxon>Ascobolaceae</taxon>
        <taxon>Ascobolus</taxon>
    </lineage>
</organism>
<dbReference type="Proteomes" id="UP000275078">
    <property type="component" value="Unassembled WGS sequence"/>
</dbReference>
<feature type="region of interest" description="Disordered" evidence="2">
    <location>
        <begin position="512"/>
        <end position="631"/>
    </location>
</feature>
<proteinExistence type="predicted"/>
<keyword evidence="1" id="KW-0863">Zinc-finger</keyword>
<dbReference type="GO" id="GO:0008270">
    <property type="term" value="F:zinc ion binding"/>
    <property type="evidence" value="ECO:0007669"/>
    <property type="project" value="UniProtKB-KW"/>
</dbReference>
<gene>
    <name evidence="4" type="ORF">BJ508DRAFT_378418</name>
</gene>
<keyword evidence="5" id="KW-1185">Reference proteome</keyword>
<evidence type="ECO:0000256" key="1">
    <source>
        <dbReference type="PROSITE-ProRule" id="PRU00042"/>
    </source>
</evidence>
<dbReference type="EMBL" id="ML119714">
    <property type="protein sequence ID" value="RPA78186.1"/>
    <property type="molecule type" value="Genomic_DNA"/>
</dbReference>
<dbReference type="AlphaFoldDB" id="A0A3N4HYL1"/>
<feature type="compositionally biased region" description="Polar residues" evidence="2">
    <location>
        <begin position="519"/>
        <end position="546"/>
    </location>
</feature>
<sequence length="631" mass="69621">MKTKEASPPFFLSILQLSPIWAIERPTKTIQSNGSPVYYSICNLETTTQQHSPRNPTSSPASLEKERNHGRWALDVSPGLYWPSPSDDFHSTYGADSSANLLQNHTRLGQNLNDYCGRVNLAANSWRNMHHTQSDGGTMGHGRYGPGEASATLGLSSHPQQMRAETGFAAPLRNLQQAENDIINDLYQQDTELPFSLEQTQLSELDNEALAVDATEMLFDFEDYIEGPPIPDLTLVPPTQFTAESQQTSVQASANSPQDQSTDLWHGFGSTYNSFNFVNQDPASILEIFSNPDAQTFADCVLASGSDSVSDVQHGCLPSNSDAVDATASSSDSQLKDPALHYSDPPVHRITQFCEPVSDPPDINKLYWYEKKLHDGSILPTRIPCFAIQNTLDVNSAPCRGSCLCSVELGCRVNGCPFQNAQFASDEIMKKHIEKHLQPPISASQLNSENLQALLAYLGPPSPRRIPNRSLREMSISSGDDTAYSESSLGRSPGSRWNEIQIFFRHSTRSSIAGGGVSPTLSQRTMSEQSFTTANSTDLYCTSNTSQDERRPGPIRTGRRRASRAEPVKKASAHKSGERHLCPYETCERSEKGKGFNRSDNLLNHRRDVHGEDIPKLPKGRKKKVVESMDD</sequence>
<evidence type="ECO:0000313" key="5">
    <source>
        <dbReference type="Proteomes" id="UP000275078"/>
    </source>
</evidence>
<dbReference type="InterPro" id="IPR059095">
    <property type="entry name" value="Znf_C2H2_17_2nd"/>
</dbReference>
<keyword evidence="1" id="KW-0479">Metal-binding</keyword>
<name>A0A3N4HYL1_ASCIM</name>
<feature type="compositionally biased region" description="Basic and acidic residues" evidence="2">
    <location>
        <begin position="603"/>
        <end position="616"/>
    </location>
</feature>
<evidence type="ECO:0000256" key="2">
    <source>
        <dbReference type="SAM" id="MobiDB-lite"/>
    </source>
</evidence>
<dbReference type="Gene3D" id="3.30.160.60">
    <property type="entry name" value="Classic Zinc Finger"/>
    <property type="match status" value="1"/>
</dbReference>
<dbReference type="Pfam" id="PF26176">
    <property type="entry name" value="zf_C2H2_17_2"/>
    <property type="match status" value="1"/>
</dbReference>
<feature type="domain" description="C2H2-type" evidence="3">
    <location>
        <begin position="585"/>
        <end position="615"/>
    </location>
</feature>
<accession>A0A3N4HYL1</accession>
<protein>
    <recommendedName>
        <fullName evidence="3">C2H2-type domain-containing protein</fullName>
    </recommendedName>
</protein>
<keyword evidence="1" id="KW-0862">Zinc</keyword>